<organism evidence="3 4">
    <name type="scientific">Paraburkholderia solitsugae</name>
    <dbReference type="NCBI Taxonomy" id="2675748"/>
    <lineage>
        <taxon>Bacteria</taxon>
        <taxon>Pseudomonadati</taxon>
        <taxon>Pseudomonadota</taxon>
        <taxon>Betaproteobacteria</taxon>
        <taxon>Burkholderiales</taxon>
        <taxon>Burkholderiaceae</taxon>
        <taxon>Paraburkholderia</taxon>
    </lineage>
</organism>
<feature type="transmembrane region" description="Helical" evidence="1">
    <location>
        <begin position="319"/>
        <end position="339"/>
    </location>
</feature>
<evidence type="ECO:0000313" key="3">
    <source>
        <dbReference type="EMBL" id="NPT46134.1"/>
    </source>
</evidence>
<comment type="caution">
    <text evidence="3">The sequence shown here is derived from an EMBL/GenBank/DDBJ whole genome shotgun (WGS) entry which is preliminary data.</text>
</comment>
<gene>
    <name evidence="3" type="ORF">GNZ12_33405</name>
</gene>
<dbReference type="Proteomes" id="UP000652198">
    <property type="component" value="Unassembled WGS sequence"/>
</dbReference>
<reference evidence="3 4" key="1">
    <citation type="submission" date="2019-11" db="EMBL/GenBank/DDBJ databases">
        <title>Metabolism of dissolved organic matter in forest soils.</title>
        <authorList>
            <person name="Cyle K.T."/>
            <person name="Wilhelm R.C."/>
            <person name="Martinez C.E."/>
        </authorList>
    </citation>
    <scope>NUCLEOTIDE SEQUENCE [LARGE SCALE GENOMIC DNA]</scope>
    <source>
        <strain evidence="3 4">1N</strain>
    </source>
</reference>
<evidence type="ECO:0000256" key="1">
    <source>
        <dbReference type="SAM" id="Phobius"/>
    </source>
</evidence>
<proteinExistence type="predicted"/>
<dbReference type="EMBL" id="WOEY01000130">
    <property type="protein sequence ID" value="NPT46134.1"/>
    <property type="molecule type" value="Genomic_DNA"/>
</dbReference>
<protein>
    <submittedName>
        <fullName evidence="3">Acyltransferase family protein</fullName>
    </submittedName>
</protein>
<feature type="domain" description="Acyltransferase 3" evidence="2">
    <location>
        <begin position="5"/>
        <end position="335"/>
    </location>
</feature>
<dbReference type="PANTHER" id="PTHR23028">
    <property type="entry name" value="ACETYLTRANSFERASE"/>
    <property type="match status" value="1"/>
</dbReference>
<dbReference type="InterPro" id="IPR050879">
    <property type="entry name" value="Acyltransferase_3"/>
</dbReference>
<feature type="transmembrane region" description="Helical" evidence="1">
    <location>
        <begin position="47"/>
        <end position="64"/>
    </location>
</feature>
<feature type="transmembrane region" description="Helical" evidence="1">
    <location>
        <begin position="7"/>
        <end position="27"/>
    </location>
</feature>
<evidence type="ECO:0000259" key="2">
    <source>
        <dbReference type="Pfam" id="PF01757"/>
    </source>
</evidence>
<dbReference type="Pfam" id="PF01757">
    <property type="entry name" value="Acyl_transf_3"/>
    <property type="match status" value="1"/>
</dbReference>
<feature type="transmembrane region" description="Helical" evidence="1">
    <location>
        <begin position="190"/>
        <end position="212"/>
    </location>
</feature>
<keyword evidence="4" id="KW-1185">Reference proteome</keyword>
<keyword evidence="1" id="KW-0472">Membrane</keyword>
<keyword evidence="1" id="KW-1133">Transmembrane helix</keyword>
<feature type="transmembrane region" description="Helical" evidence="1">
    <location>
        <begin position="164"/>
        <end position="181"/>
    </location>
</feature>
<feature type="transmembrane region" description="Helical" evidence="1">
    <location>
        <begin position="254"/>
        <end position="270"/>
    </location>
</feature>
<feature type="transmembrane region" description="Helical" evidence="1">
    <location>
        <begin position="85"/>
        <end position="105"/>
    </location>
</feature>
<keyword evidence="3" id="KW-0808">Transferase</keyword>
<name>A0ABX2BZ64_9BURK</name>
<keyword evidence="1" id="KW-0812">Transmembrane</keyword>
<dbReference type="InterPro" id="IPR002656">
    <property type="entry name" value="Acyl_transf_3_dom"/>
</dbReference>
<dbReference type="GO" id="GO:0016746">
    <property type="term" value="F:acyltransferase activity"/>
    <property type="evidence" value="ECO:0007669"/>
    <property type="project" value="UniProtKB-KW"/>
</dbReference>
<dbReference type="RefSeq" id="WP_172316295.1">
    <property type="nucleotide sequence ID" value="NZ_WOEY01000130.1"/>
</dbReference>
<feature type="transmembrane region" description="Helical" evidence="1">
    <location>
        <begin position="290"/>
        <end position="307"/>
    </location>
</feature>
<dbReference type="PANTHER" id="PTHR23028:SF53">
    <property type="entry name" value="ACYL_TRANSF_3 DOMAIN-CONTAINING PROTEIN"/>
    <property type="match status" value="1"/>
</dbReference>
<accession>A0ABX2BZ64</accession>
<keyword evidence="3" id="KW-0012">Acyltransferase</keyword>
<sequence length="361" mass="39840">MKLGGLQALRAVAVILVVYFHVSTAVYDYHGAATDTLLYGLHRVGSAGVDIFFVISGFIMAYTRRDNAAGMRDARVFITRRIERVIPLYWLWTAVVLILWIAGFIHKAHAFPDIKTIIASLLLWPLANTIEPFQPVLSQGWTLSFEAYFYVFFAAALMVRVPDWFMAVFLSLVFLAIFLVARSTTHDASVLYLTGSPLICEFIFGMVAAQIAKMTACVAIRTRLAYFALAAAVIVFFVMIYATSRDVSIDNYRVIIFGIPAFAIVLGVVIYDMAKPVTSKALLFLGDASYSIYLSHGFLTMIAGGLLKKGLLHTAKADMLCIIGTVATVALSSVTYPLIEKPVLRLVKYRRLSSRLGTVSA</sequence>
<evidence type="ECO:0000313" key="4">
    <source>
        <dbReference type="Proteomes" id="UP000652198"/>
    </source>
</evidence>
<feature type="transmembrane region" description="Helical" evidence="1">
    <location>
        <begin position="224"/>
        <end position="242"/>
    </location>
</feature>